<protein>
    <submittedName>
        <fullName evidence="2">Unannotated protein</fullName>
    </submittedName>
</protein>
<accession>A0A6J6ZCV8</accession>
<dbReference type="EMBL" id="CAFAAM010000226">
    <property type="protein sequence ID" value="CAB4815207.1"/>
    <property type="molecule type" value="Genomic_DNA"/>
</dbReference>
<sequence>MLRFLPRPCRPHQSRARRGLRPELLREGGVSVGTRRKRYRFRYLPNLNRNYGPLEYEATASCSSIRRVLSTRRDPRSTEDGSDGHPKSRQQTLPIGSFPYRLAPRPGSAFQADRQEIRLRQWPRQRGSRRRAAGCRRPLGFRSDNPFPDVTGRRTLGWHPRTISLGFVLGLSQ</sequence>
<organism evidence="2">
    <name type="scientific">freshwater metagenome</name>
    <dbReference type="NCBI Taxonomy" id="449393"/>
    <lineage>
        <taxon>unclassified sequences</taxon>
        <taxon>metagenomes</taxon>
        <taxon>ecological metagenomes</taxon>
    </lineage>
</organism>
<feature type="compositionally biased region" description="Basic residues" evidence="1">
    <location>
        <begin position="9"/>
        <end position="19"/>
    </location>
</feature>
<feature type="region of interest" description="Disordered" evidence="1">
    <location>
        <begin position="67"/>
        <end position="98"/>
    </location>
</feature>
<proteinExistence type="predicted"/>
<reference evidence="2" key="1">
    <citation type="submission" date="2020-05" db="EMBL/GenBank/DDBJ databases">
        <authorList>
            <person name="Chiriac C."/>
            <person name="Salcher M."/>
            <person name="Ghai R."/>
            <person name="Kavagutti S V."/>
        </authorList>
    </citation>
    <scope>NUCLEOTIDE SEQUENCE</scope>
</reference>
<feature type="region of interest" description="Disordered" evidence="1">
    <location>
        <begin position="1"/>
        <end position="21"/>
    </location>
</feature>
<dbReference type="AlphaFoldDB" id="A0A6J6ZCV8"/>
<feature type="compositionally biased region" description="Basic and acidic residues" evidence="1">
    <location>
        <begin position="71"/>
        <end position="86"/>
    </location>
</feature>
<name>A0A6J6ZCV8_9ZZZZ</name>
<gene>
    <name evidence="2" type="ORF">UFOPK3010_01401</name>
</gene>
<evidence type="ECO:0000313" key="2">
    <source>
        <dbReference type="EMBL" id="CAB4815207.1"/>
    </source>
</evidence>
<evidence type="ECO:0000256" key="1">
    <source>
        <dbReference type="SAM" id="MobiDB-lite"/>
    </source>
</evidence>